<dbReference type="GO" id="GO:0046983">
    <property type="term" value="F:protein dimerization activity"/>
    <property type="evidence" value="ECO:0007669"/>
    <property type="project" value="InterPro"/>
</dbReference>
<evidence type="ECO:0000313" key="13">
    <source>
        <dbReference type="EMBL" id="WTZ00331.1"/>
    </source>
</evidence>
<keyword evidence="8" id="KW-0902">Two-component regulatory system</keyword>
<evidence type="ECO:0000256" key="3">
    <source>
        <dbReference type="ARBA" id="ARBA00022553"/>
    </source>
</evidence>
<dbReference type="InterPro" id="IPR003594">
    <property type="entry name" value="HATPase_dom"/>
</dbReference>
<gene>
    <name evidence="13" type="ORF">OG626_30425</name>
</gene>
<evidence type="ECO:0000259" key="12">
    <source>
        <dbReference type="Pfam" id="PF07730"/>
    </source>
</evidence>
<sequence length="429" mass="45560">MRGEAGARGRIVTAFRALPRLLREDLWTAPVDPVPPMGAPGAPVWRPAFGMLLALGATMVAVWHVPDLVPHGAAVPEYAVLLVVCQTLALLAGMWRPLHAWWASLVLMAVSVRVAEPVMAFGDPFPWTGPEMALQSGALLLLALRAHPRRAALALALSLLTGLVSSAFTTRAHNYSLDVGALVVITAVVIGTALRALRVARTQLVVQSGLTAEERSRRTLLEERNRIARELHDVVAHHMSVISIQAQVAPHLVEHPSEELRENLAGIRENAVEALAELRRVLGVLRSEDAAADGVRHAPQPTLDSLGELIGTVRNAGVDVVAETTGTPRPLPPGVELSAYRIVQEALSNVMRHAPGARARVEVGHHSTAVTVRVVNTAPPTPAARTGGVGHGLLGMSERTAMLGGEFTHGRTPGGGYEILATLPLEDPA</sequence>
<dbReference type="InterPro" id="IPR050482">
    <property type="entry name" value="Sensor_HK_TwoCompSys"/>
</dbReference>
<proteinExistence type="predicted"/>
<evidence type="ECO:0000259" key="11">
    <source>
        <dbReference type="Pfam" id="PF02518"/>
    </source>
</evidence>
<feature type="transmembrane region" description="Helical" evidence="10">
    <location>
        <begin position="151"/>
        <end position="169"/>
    </location>
</feature>
<dbReference type="GO" id="GO:0000155">
    <property type="term" value="F:phosphorelay sensor kinase activity"/>
    <property type="evidence" value="ECO:0007669"/>
    <property type="project" value="InterPro"/>
</dbReference>
<feature type="transmembrane region" description="Helical" evidence="10">
    <location>
        <begin position="78"/>
        <end position="95"/>
    </location>
</feature>
<name>A0AAU3H495_9ACTN</name>
<evidence type="ECO:0000256" key="1">
    <source>
        <dbReference type="ARBA" id="ARBA00000085"/>
    </source>
</evidence>
<dbReference type="GO" id="GO:0005524">
    <property type="term" value="F:ATP binding"/>
    <property type="evidence" value="ECO:0007669"/>
    <property type="project" value="UniProtKB-KW"/>
</dbReference>
<evidence type="ECO:0000256" key="7">
    <source>
        <dbReference type="ARBA" id="ARBA00022840"/>
    </source>
</evidence>
<dbReference type="Pfam" id="PF07730">
    <property type="entry name" value="HisKA_3"/>
    <property type="match status" value="1"/>
</dbReference>
<dbReference type="CDD" id="cd16917">
    <property type="entry name" value="HATPase_UhpB-NarQ-NarX-like"/>
    <property type="match status" value="1"/>
</dbReference>
<keyword evidence="4" id="KW-0808">Transferase</keyword>
<dbReference type="GO" id="GO:0016020">
    <property type="term" value="C:membrane"/>
    <property type="evidence" value="ECO:0007669"/>
    <property type="project" value="InterPro"/>
</dbReference>
<feature type="domain" description="Signal transduction histidine kinase subgroup 3 dimerisation and phosphoacceptor" evidence="12">
    <location>
        <begin position="223"/>
        <end position="288"/>
    </location>
</feature>
<feature type="coiled-coil region" evidence="9">
    <location>
        <begin position="257"/>
        <end position="288"/>
    </location>
</feature>
<dbReference type="Pfam" id="PF02518">
    <property type="entry name" value="HATPase_c"/>
    <property type="match status" value="1"/>
</dbReference>
<feature type="transmembrane region" description="Helical" evidence="10">
    <location>
        <begin position="175"/>
        <end position="194"/>
    </location>
</feature>
<accession>A0AAU3H495</accession>
<evidence type="ECO:0000256" key="9">
    <source>
        <dbReference type="SAM" id="Coils"/>
    </source>
</evidence>
<evidence type="ECO:0000256" key="6">
    <source>
        <dbReference type="ARBA" id="ARBA00022777"/>
    </source>
</evidence>
<keyword evidence="9" id="KW-0175">Coiled coil</keyword>
<dbReference type="InterPro" id="IPR036890">
    <property type="entry name" value="HATPase_C_sf"/>
</dbReference>
<dbReference type="PANTHER" id="PTHR24421:SF10">
    <property type="entry name" value="NITRATE_NITRITE SENSOR PROTEIN NARQ"/>
    <property type="match status" value="1"/>
</dbReference>
<keyword evidence="7" id="KW-0067">ATP-binding</keyword>
<dbReference type="AlphaFoldDB" id="A0AAU3H495"/>
<comment type="catalytic activity">
    <reaction evidence="1">
        <text>ATP + protein L-histidine = ADP + protein N-phospho-L-histidine.</text>
        <dbReference type="EC" id="2.7.13.3"/>
    </reaction>
</comment>
<dbReference type="EC" id="2.7.13.3" evidence="2"/>
<keyword evidence="10" id="KW-1133">Transmembrane helix</keyword>
<organism evidence="13">
    <name type="scientific">Streptomyces sp. NBC_01401</name>
    <dbReference type="NCBI Taxonomy" id="2903854"/>
    <lineage>
        <taxon>Bacteria</taxon>
        <taxon>Bacillati</taxon>
        <taxon>Actinomycetota</taxon>
        <taxon>Actinomycetes</taxon>
        <taxon>Kitasatosporales</taxon>
        <taxon>Streptomycetaceae</taxon>
        <taxon>Streptomyces</taxon>
    </lineage>
</organism>
<dbReference type="SUPFAM" id="SSF55874">
    <property type="entry name" value="ATPase domain of HSP90 chaperone/DNA topoisomerase II/histidine kinase"/>
    <property type="match status" value="1"/>
</dbReference>
<dbReference type="EMBL" id="CP109535">
    <property type="protein sequence ID" value="WTZ00331.1"/>
    <property type="molecule type" value="Genomic_DNA"/>
</dbReference>
<evidence type="ECO:0000256" key="2">
    <source>
        <dbReference type="ARBA" id="ARBA00012438"/>
    </source>
</evidence>
<feature type="transmembrane region" description="Helical" evidence="10">
    <location>
        <begin position="47"/>
        <end position="66"/>
    </location>
</feature>
<dbReference type="InterPro" id="IPR011712">
    <property type="entry name" value="Sig_transdc_His_kin_sub3_dim/P"/>
</dbReference>
<evidence type="ECO:0000256" key="4">
    <source>
        <dbReference type="ARBA" id="ARBA00022679"/>
    </source>
</evidence>
<protein>
    <recommendedName>
        <fullName evidence="2">histidine kinase</fullName>
        <ecNumber evidence="2">2.7.13.3</ecNumber>
    </recommendedName>
</protein>
<keyword evidence="10" id="KW-0812">Transmembrane</keyword>
<keyword evidence="6 13" id="KW-0418">Kinase</keyword>
<feature type="domain" description="Histidine kinase/HSP90-like ATPase" evidence="11">
    <location>
        <begin position="335"/>
        <end position="426"/>
    </location>
</feature>
<dbReference type="PANTHER" id="PTHR24421">
    <property type="entry name" value="NITRATE/NITRITE SENSOR PROTEIN NARX-RELATED"/>
    <property type="match status" value="1"/>
</dbReference>
<evidence type="ECO:0000256" key="5">
    <source>
        <dbReference type="ARBA" id="ARBA00022741"/>
    </source>
</evidence>
<keyword evidence="3" id="KW-0597">Phosphoprotein</keyword>
<keyword evidence="10" id="KW-0472">Membrane</keyword>
<dbReference type="Gene3D" id="3.30.565.10">
    <property type="entry name" value="Histidine kinase-like ATPase, C-terminal domain"/>
    <property type="match status" value="1"/>
</dbReference>
<evidence type="ECO:0000256" key="10">
    <source>
        <dbReference type="SAM" id="Phobius"/>
    </source>
</evidence>
<keyword evidence="5" id="KW-0547">Nucleotide-binding</keyword>
<dbReference type="Gene3D" id="1.20.5.1930">
    <property type="match status" value="1"/>
</dbReference>
<evidence type="ECO:0000256" key="8">
    <source>
        <dbReference type="ARBA" id="ARBA00023012"/>
    </source>
</evidence>
<reference evidence="13" key="1">
    <citation type="submission" date="2022-10" db="EMBL/GenBank/DDBJ databases">
        <title>The complete genomes of actinobacterial strains from the NBC collection.</title>
        <authorList>
            <person name="Joergensen T.S."/>
            <person name="Alvarez Arevalo M."/>
            <person name="Sterndorff E.B."/>
            <person name="Faurdal D."/>
            <person name="Vuksanovic O."/>
            <person name="Mourched A.-S."/>
            <person name="Charusanti P."/>
            <person name="Shaw S."/>
            <person name="Blin K."/>
            <person name="Weber T."/>
        </authorList>
    </citation>
    <scope>NUCLEOTIDE SEQUENCE</scope>
    <source>
        <strain evidence="13">NBC_01401</strain>
    </source>
</reference>
<feature type="transmembrane region" description="Helical" evidence="10">
    <location>
        <begin position="102"/>
        <end position="121"/>
    </location>
</feature>